<evidence type="ECO:0000256" key="7">
    <source>
        <dbReference type="ARBA" id="ARBA00032306"/>
    </source>
</evidence>
<evidence type="ECO:0000256" key="8">
    <source>
        <dbReference type="ARBA" id="ARBA00049175"/>
    </source>
</evidence>
<evidence type="ECO:0000256" key="2">
    <source>
        <dbReference type="ARBA" id="ARBA00012148"/>
    </source>
</evidence>
<protein>
    <recommendedName>
        <fullName evidence="2">apyrase</fullName>
        <ecNumber evidence="2">3.6.1.5</ecNumber>
    </recommendedName>
    <alternativeName>
        <fullName evidence="6">ATP-diphosphatase</fullName>
    </alternativeName>
    <alternativeName>
        <fullName evidence="7">ATP-diphosphohydrolase</fullName>
    </alternativeName>
    <alternativeName>
        <fullName evidence="4">Adenosine diphosphatase</fullName>
    </alternativeName>
    <alternativeName>
        <fullName evidence="5">NTPDase</fullName>
    </alternativeName>
</protein>
<dbReference type="AlphaFoldDB" id="A0A816LLP9"/>
<reference evidence="9" key="1">
    <citation type="submission" date="2021-01" db="EMBL/GenBank/DDBJ databases">
        <authorList>
            <consortium name="Genoscope - CEA"/>
            <person name="William W."/>
        </authorList>
    </citation>
    <scope>NUCLEOTIDE SEQUENCE</scope>
</reference>
<comment type="similarity">
    <text evidence="1">Belongs to the GDA1/CD39 NTPase family.</text>
</comment>
<dbReference type="Pfam" id="PF01150">
    <property type="entry name" value="GDA1_CD39"/>
    <property type="match status" value="1"/>
</dbReference>
<dbReference type="Gene3D" id="3.30.420.40">
    <property type="match status" value="1"/>
</dbReference>
<comment type="catalytic activity">
    <reaction evidence="8">
        <text>a ribonucleoside 5'-triphosphate + 2 H2O = a ribonucleoside 5'-phosphate + 2 phosphate + 2 H(+)</text>
        <dbReference type="Rhea" id="RHEA:36795"/>
        <dbReference type="ChEBI" id="CHEBI:15377"/>
        <dbReference type="ChEBI" id="CHEBI:15378"/>
        <dbReference type="ChEBI" id="CHEBI:43474"/>
        <dbReference type="ChEBI" id="CHEBI:58043"/>
        <dbReference type="ChEBI" id="CHEBI:61557"/>
        <dbReference type="EC" id="3.6.1.5"/>
    </reaction>
</comment>
<dbReference type="EMBL" id="HG994369">
    <property type="protein sequence ID" value="CAF1935014.1"/>
    <property type="molecule type" value="Genomic_DNA"/>
</dbReference>
<accession>A0A816LLP9</accession>
<sequence>MLCEPLPWGSLMLMRKLISAGYRSLSGNRVHVYCFDRNLDLVPLENQLEIFLQLKPGLSAYLNDPRQSANSLVTPLDKAEDSVPSELRPLTPVRVEATAGLRALGHEASENILQAVIVVKTYDFCFCSVYTKKYNFVLKVRELLKDRSRLKTEANAVSVLDGTQGGSYQWNLMTPAKALKKVKGSAFHCSLPPGEIVIGEQNGLPSLLVLLFKSLLSRKDSAWLGNVQNSDSFISDIKREWEYGFAKLQDPEFAFAVSLEPRNNVSVGIQQDLQELMKGCIRLLQAVDSTKEKDVTSAVRKEIRMRLLLACFSSSQIVMGRERRSIAMRIPLGFGGFGLMAMLLSAGAWAPKRGNPWLNLDEAAVEAFGKMCEEIVNVIVETDDESGVPAQRAAISTLEVFASRLPSGHPIFSKCLASVVEGISSKNPGVSSSCLRTT</sequence>
<dbReference type="PANTHER" id="PTHR11782">
    <property type="entry name" value="ADENOSINE/GUANOSINE DIPHOSPHATASE"/>
    <property type="match status" value="1"/>
</dbReference>
<dbReference type="Proteomes" id="UP001295469">
    <property type="component" value="Chromosome C05"/>
</dbReference>
<gene>
    <name evidence="9" type="ORF">DARMORV10_C05P54660.1</name>
</gene>
<organism evidence="9">
    <name type="scientific">Brassica napus</name>
    <name type="common">Rape</name>
    <dbReference type="NCBI Taxonomy" id="3708"/>
    <lineage>
        <taxon>Eukaryota</taxon>
        <taxon>Viridiplantae</taxon>
        <taxon>Streptophyta</taxon>
        <taxon>Embryophyta</taxon>
        <taxon>Tracheophyta</taxon>
        <taxon>Spermatophyta</taxon>
        <taxon>Magnoliopsida</taxon>
        <taxon>eudicotyledons</taxon>
        <taxon>Gunneridae</taxon>
        <taxon>Pentapetalae</taxon>
        <taxon>rosids</taxon>
        <taxon>malvids</taxon>
        <taxon>Brassicales</taxon>
        <taxon>Brassicaceae</taxon>
        <taxon>Brassiceae</taxon>
        <taxon>Brassica</taxon>
    </lineage>
</organism>
<dbReference type="EC" id="3.6.1.5" evidence="2"/>
<dbReference type="InterPro" id="IPR000407">
    <property type="entry name" value="GDA1_CD39_NTPase"/>
</dbReference>
<proteinExistence type="inferred from homology"/>
<dbReference type="GO" id="GO:0004050">
    <property type="term" value="F:apyrase activity"/>
    <property type="evidence" value="ECO:0007669"/>
    <property type="project" value="UniProtKB-EC"/>
</dbReference>
<evidence type="ECO:0000313" key="9">
    <source>
        <dbReference type="EMBL" id="CAF1935014.1"/>
    </source>
</evidence>
<evidence type="ECO:0000256" key="3">
    <source>
        <dbReference type="ARBA" id="ARBA00022801"/>
    </source>
</evidence>
<evidence type="ECO:0000256" key="5">
    <source>
        <dbReference type="ARBA" id="ARBA00031370"/>
    </source>
</evidence>
<evidence type="ECO:0000256" key="1">
    <source>
        <dbReference type="ARBA" id="ARBA00009283"/>
    </source>
</evidence>
<name>A0A816LLP9_BRANA</name>
<keyword evidence="3" id="KW-0378">Hydrolase</keyword>
<evidence type="ECO:0000256" key="6">
    <source>
        <dbReference type="ARBA" id="ARBA00031428"/>
    </source>
</evidence>
<evidence type="ECO:0000256" key="4">
    <source>
        <dbReference type="ARBA" id="ARBA00030084"/>
    </source>
</evidence>
<dbReference type="PANTHER" id="PTHR11782:SF83">
    <property type="entry name" value="GUANOSINE-DIPHOSPHATASE"/>
    <property type="match status" value="1"/>
</dbReference>